<gene>
    <name evidence="2" type="ORF">TUM4630_10290</name>
</gene>
<feature type="domain" description="Isochorismatase-like" evidence="1">
    <location>
        <begin position="8"/>
        <end position="157"/>
    </location>
</feature>
<dbReference type="PANTHER" id="PTHR14119:SF3">
    <property type="entry name" value="ISOCHORISMATASE DOMAIN-CONTAINING PROTEIN 2"/>
    <property type="match status" value="1"/>
</dbReference>
<dbReference type="SUPFAM" id="SSF52499">
    <property type="entry name" value="Isochorismatase-like hydrolases"/>
    <property type="match status" value="1"/>
</dbReference>
<dbReference type="InterPro" id="IPR036380">
    <property type="entry name" value="Isochorismatase-like_sf"/>
</dbReference>
<keyword evidence="2" id="KW-0378">Hydrolase</keyword>
<dbReference type="GO" id="GO:0016787">
    <property type="term" value="F:hydrolase activity"/>
    <property type="evidence" value="ECO:0007669"/>
    <property type="project" value="UniProtKB-KW"/>
</dbReference>
<protein>
    <submittedName>
        <fullName evidence="2">Hydrolase</fullName>
    </submittedName>
</protein>
<dbReference type="PANTHER" id="PTHR14119">
    <property type="entry name" value="HYDROLASE"/>
    <property type="match status" value="1"/>
</dbReference>
<reference evidence="2 3" key="1">
    <citation type="submission" date="2021-05" db="EMBL/GenBank/DDBJ databases">
        <title>Molecular characterization for Shewanella algae harboring chromosomal blaOXA-55-like strains isolated from clinical and environment sample.</title>
        <authorList>
            <person name="Ohama Y."/>
            <person name="Aoki K."/>
            <person name="Harada S."/>
            <person name="Moriya K."/>
            <person name="Ishii Y."/>
            <person name="Tateda K."/>
        </authorList>
    </citation>
    <scope>NUCLEOTIDE SEQUENCE [LARGE SCALE GENOMIC DNA]</scope>
    <source>
        <strain evidence="2 3">LMG 23746</strain>
    </source>
</reference>
<dbReference type="Proteomes" id="UP000761574">
    <property type="component" value="Unassembled WGS sequence"/>
</dbReference>
<proteinExistence type="predicted"/>
<dbReference type="RefSeq" id="WP_110457264.1">
    <property type="nucleotide sequence ID" value="NZ_BPFB01000009.1"/>
</dbReference>
<dbReference type="InterPro" id="IPR050993">
    <property type="entry name" value="Isochorismatase_domain"/>
</dbReference>
<evidence type="ECO:0000259" key="1">
    <source>
        <dbReference type="Pfam" id="PF00857"/>
    </source>
</evidence>
<accession>A0ABQ4PAI4</accession>
<organism evidence="2 3">
    <name type="scientific">Shewanella algidipiscicola</name>
    <dbReference type="NCBI Taxonomy" id="614070"/>
    <lineage>
        <taxon>Bacteria</taxon>
        <taxon>Pseudomonadati</taxon>
        <taxon>Pseudomonadota</taxon>
        <taxon>Gammaproteobacteria</taxon>
        <taxon>Alteromonadales</taxon>
        <taxon>Shewanellaceae</taxon>
        <taxon>Shewanella</taxon>
    </lineage>
</organism>
<dbReference type="EMBL" id="BPFB01000009">
    <property type="protein sequence ID" value="GIU44484.1"/>
    <property type="molecule type" value="Genomic_DNA"/>
</dbReference>
<sequence>MLKPQDCVLLIVDVQGKLAQMMHQADALEHKLTTLIKAAELFDIPIVWLEQLPDKLGATSPALHALLAPHHQPIAKSHFSAWHTEAFRHAMEAIKRKHVLVAGIETHICVYQTCRDLLDNGYRVDVIADAVSSRSAENKQLGIQMMTQYGAKVTNCESLLFELQCEASGERFRALLKMIK</sequence>
<dbReference type="CDD" id="cd01012">
    <property type="entry name" value="YcaC_related"/>
    <property type="match status" value="1"/>
</dbReference>
<evidence type="ECO:0000313" key="3">
    <source>
        <dbReference type="Proteomes" id="UP000761574"/>
    </source>
</evidence>
<dbReference type="Pfam" id="PF00857">
    <property type="entry name" value="Isochorismatase"/>
    <property type="match status" value="1"/>
</dbReference>
<evidence type="ECO:0000313" key="2">
    <source>
        <dbReference type="EMBL" id="GIU44484.1"/>
    </source>
</evidence>
<comment type="caution">
    <text evidence="2">The sequence shown here is derived from an EMBL/GenBank/DDBJ whole genome shotgun (WGS) entry which is preliminary data.</text>
</comment>
<name>A0ABQ4PAI4_9GAMM</name>
<dbReference type="Gene3D" id="3.40.50.850">
    <property type="entry name" value="Isochorismatase-like"/>
    <property type="match status" value="1"/>
</dbReference>
<keyword evidence="3" id="KW-1185">Reference proteome</keyword>
<dbReference type="InterPro" id="IPR000868">
    <property type="entry name" value="Isochorismatase-like_dom"/>
</dbReference>